<proteinExistence type="inferred from homology"/>
<feature type="transmembrane region" description="Helical" evidence="7">
    <location>
        <begin position="295"/>
        <end position="323"/>
    </location>
</feature>
<evidence type="ECO:0000256" key="6">
    <source>
        <dbReference type="ARBA" id="ARBA00023136"/>
    </source>
</evidence>
<organism evidence="8 9">
    <name type="scientific">Vitrella brassicaformis (strain CCMP3155)</name>
    <dbReference type="NCBI Taxonomy" id="1169540"/>
    <lineage>
        <taxon>Eukaryota</taxon>
        <taxon>Sar</taxon>
        <taxon>Alveolata</taxon>
        <taxon>Colpodellida</taxon>
        <taxon>Vitrellaceae</taxon>
        <taxon>Vitrella</taxon>
    </lineage>
</organism>
<evidence type="ECO:0000256" key="4">
    <source>
        <dbReference type="ARBA" id="ARBA00022729"/>
    </source>
</evidence>
<dbReference type="Proteomes" id="UP000041254">
    <property type="component" value="Unassembled WGS sequence"/>
</dbReference>
<protein>
    <recommendedName>
        <fullName evidence="7">Transmembrane 9 superfamily member</fullName>
    </recommendedName>
</protein>
<keyword evidence="4 7" id="KW-0732">Signal</keyword>
<dbReference type="PhylomeDB" id="A0A0G4EFF6"/>
<keyword evidence="6 7" id="KW-0472">Membrane</keyword>
<dbReference type="PANTHER" id="PTHR10766">
    <property type="entry name" value="TRANSMEMBRANE 9 SUPERFAMILY PROTEIN"/>
    <property type="match status" value="1"/>
</dbReference>
<gene>
    <name evidence="8" type="ORF">Vbra_7212</name>
</gene>
<dbReference type="GO" id="GO:0072657">
    <property type="term" value="P:protein localization to membrane"/>
    <property type="evidence" value="ECO:0007669"/>
    <property type="project" value="TreeGrafter"/>
</dbReference>
<feature type="transmembrane region" description="Helical" evidence="7">
    <location>
        <begin position="329"/>
        <end position="348"/>
    </location>
</feature>
<keyword evidence="9" id="KW-1185">Reference proteome</keyword>
<reference evidence="8 9" key="1">
    <citation type="submission" date="2014-11" db="EMBL/GenBank/DDBJ databases">
        <authorList>
            <person name="Zhu J."/>
            <person name="Qi W."/>
            <person name="Song R."/>
        </authorList>
    </citation>
    <scope>NUCLEOTIDE SEQUENCE [LARGE SCALE GENOMIC DNA]</scope>
</reference>
<dbReference type="AlphaFoldDB" id="A0A0G4EFF6"/>
<feature type="chain" id="PRO_5007354939" description="Transmembrane 9 superfamily member" evidence="7">
    <location>
        <begin position="33"/>
        <end position="599"/>
    </location>
</feature>
<feature type="transmembrane region" description="Helical" evidence="7">
    <location>
        <begin position="227"/>
        <end position="251"/>
    </location>
</feature>
<evidence type="ECO:0000313" key="8">
    <source>
        <dbReference type="EMBL" id="CEL94236.1"/>
    </source>
</evidence>
<name>A0A0G4EFF6_VITBC</name>
<dbReference type="GO" id="GO:0016020">
    <property type="term" value="C:membrane"/>
    <property type="evidence" value="ECO:0007669"/>
    <property type="project" value="UniProtKB-SubCell"/>
</dbReference>
<evidence type="ECO:0000256" key="5">
    <source>
        <dbReference type="ARBA" id="ARBA00022989"/>
    </source>
</evidence>
<dbReference type="Pfam" id="PF02990">
    <property type="entry name" value="EMP70"/>
    <property type="match status" value="1"/>
</dbReference>
<evidence type="ECO:0000256" key="2">
    <source>
        <dbReference type="ARBA" id="ARBA00005227"/>
    </source>
</evidence>
<feature type="transmembrane region" description="Helical" evidence="7">
    <location>
        <begin position="394"/>
        <end position="420"/>
    </location>
</feature>
<dbReference type="STRING" id="1169540.A0A0G4EFF6"/>
<evidence type="ECO:0000256" key="3">
    <source>
        <dbReference type="ARBA" id="ARBA00022692"/>
    </source>
</evidence>
<comment type="similarity">
    <text evidence="2 7">Belongs to the nonaspanin (TM9SF) (TC 9.A.2) family.</text>
</comment>
<dbReference type="OMA" id="LEVHWLS"/>
<dbReference type="OrthoDB" id="1666796at2759"/>
<dbReference type="VEuPathDB" id="CryptoDB:Vbra_7212"/>
<comment type="subcellular location">
    <subcellularLocation>
        <location evidence="1">Membrane</location>
        <topology evidence="1">Multi-pass membrane protein</topology>
    </subcellularLocation>
</comment>
<feature type="transmembrane region" description="Helical" evidence="7">
    <location>
        <begin position="493"/>
        <end position="517"/>
    </location>
</feature>
<feature type="signal peptide" evidence="7">
    <location>
        <begin position="1"/>
        <end position="32"/>
    </location>
</feature>
<dbReference type="PANTHER" id="PTHR10766:SF177">
    <property type="entry name" value="TRANSMEMBRANE 9 SUPERFAMILY MEMBER 1"/>
    <property type="match status" value="1"/>
</dbReference>
<feature type="transmembrane region" description="Helical" evidence="7">
    <location>
        <begin position="452"/>
        <end position="473"/>
    </location>
</feature>
<feature type="transmembrane region" description="Helical" evidence="7">
    <location>
        <begin position="360"/>
        <end position="382"/>
    </location>
</feature>
<sequence>MLRRAILRGQICLLASLAVLLLWQLPSSGVVGLETGEQVTVSMNKVWPINNPTEMYPYYSLPFCTPPEVQTKYMTFGQIMRGDRLVNSLYNINYRENQERKPICERALSEDDVDAMRNAIENSYMFEIFVADLPVVRPLGIRTKENGQIKYWLVNNMDFNLGYNEGQVVAVNITTDVDLFDITQHKDGMKAQFSYSVNWFPSTIPASSRLQQQLAGSFTHHTQSLDIHWLAIINSFVLVLLIVSLLLLIILRVVRSDLSKYLHIPDEELTAGGEEESGWKLLHADVFRAPQHRMWFCALVGAGAQLFLMVIGTVLVGTSGLYLFERGGVLTFAFATFLVTAFLAGYLSAWLYRKLGGQKWAWNIVITAMMFVGPLFVIWSFLNSVAWAHQSTAALPFTTVIFLFFSWSCVTVPLTVLGGIMGRSNAAKWVDAGQAFPCKTNKLAREIPQCHWYHAPLAQMFASGFLPFSAIYIELHYVFSSVWGTKIYTLYGILLLTFVMLLLVASTVSVLLTYFHLNAEDHRWWWRSFGSGGSVSLFFYVYCIYYFFTSTRMFGFLQCSFFFGYSLLVAWGIFLMMGFVTFISNFVFVNYIYSRIKSD</sequence>
<dbReference type="InterPro" id="IPR004240">
    <property type="entry name" value="EMP70"/>
</dbReference>
<evidence type="ECO:0000313" key="9">
    <source>
        <dbReference type="Proteomes" id="UP000041254"/>
    </source>
</evidence>
<dbReference type="EMBL" id="CDMY01000212">
    <property type="protein sequence ID" value="CEL94236.1"/>
    <property type="molecule type" value="Genomic_DNA"/>
</dbReference>
<evidence type="ECO:0000256" key="7">
    <source>
        <dbReference type="RuleBase" id="RU363079"/>
    </source>
</evidence>
<feature type="transmembrane region" description="Helical" evidence="7">
    <location>
        <begin position="568"/>
        <end position="593"/>
    </location>
</feature>
<keyword evidence="3 7" id="KW-0812">Transmembrane</keyword>
<keyword evidence="5 7" id="KW-1133">Transmembrane helix</keyword>
<dbReference type="InParanoid" id="A0A0G4EFF6"/>
<feature type="transmembrane region" description="Helical" evidence="7">
    <location>
        <begin position="529"/>
        <end position="548"/>
    </location>
</feature>
<accession>A0A0G4EFF6</accession>
<evidence type="ECO:0000256" key="1">
    <source>
        <dbReference type="ARBA" id="ARBA00004141"/>
    </source>
</evidence>